<keyword evidence="1" id="KW-1133">Transmembrane helix</keyword>
<comment type="caution">
    <text evidence="2">The sequence shown here is derived from an EMBL/GenBank/DDBJ whole genome shotgun (WGS) entry which is preliminary data.</text>
</comment>
<keyword evidence="3" id="KW-1185">Reference proteome</keyword>
<reference evidence="2" key="1">
    <citation type="submission" date="2022-08" db="EMBL/GenBank/DDBJ databases">
        <authorList>
            <consortium name="DOE Joint Genome Institute"/>
            <person name="Min B."/>
            <person name="Sierra-Patev S."/>
            <person name="Naranjo-Ortiz M."/>
            <person name="Looney B."/>
            <person name="Konkel Z."/>
            <person name="Slot J.C."/>
            <person name="Sakamoto Y."/>
            <person name="Steenwyk J.L."/>
            <person name="Rokas A."/>
            <person name="Carro J."/>
            <person name="Camarero S."/>
            <person name="Ferreira P."/>
            <person name="Molpeceres G."/>
            <person name="Ruiz-duenas F.J."/>
            <person name="Serrano A."/>
            <person name="Henrissat B."/>
            <person name="Drula E."/>
            <person name="Hughes K.W."/>
            <person name="Mata J.L."/>
            <person name="Ishikawa N.K."/>
            <person name="Vargas-Isla R."/>
            <person name="Ushijima S."/>
            <person name="Smith C.A."/>
            <person name="Ahrendt S."/>
            <person name="Andreopoulos W."/>
            <person name="He G."/>
            <person name="LaButti K."/>
            <person name="Lipzen A."/>
            <person name="Ng V."/>
            <person name="Riley R."/>
            <person name="Sandor L."/>
            <person name="Barry K."/>
            <person name="Martinez A.T."/>
            <person name="Xiao Y."/>
            <person name="Gibbons J.G."/>
            <person name="Terashima K."/>
            <person name="Hibbett D.S."/>
            <person name="Grigoriev I.V."/>
        </authorList>
    </citation>
    <scope>NUCLEOTIDE SEQUENCE</scope>
    <source>
        <strain evidence="2">ET3784</strain>
    </source>
</reference>
<proteinExistence type="predicted"/>
<feature type="transmembrane region" description="Helical" evidence="1">
    <location>
        <begin position="144"/>
        <end position="173"/>
    </location>
</feature>
<accession>A0AA38MYA4</accession>
<name>A0AA38MYA4_9AGAR</name>
<organism evidence="2 3">
    <name type="scientific">Lentinula guzmanii</name>
    <dbReference type="NCBI Taxonomy" id="2804957"/>
    <lineage>
        <taxon>Eukaryota</taxon>
        <taxon>Fungi</taxon>
        <taxon>Dikarya</taxon>
        <taxon>Basidiomycota</taxon>
        <taxon>Agaricomycotina</taxon>
        <taxon>Agaricomycetes</taxon>
        <taxon>Agaricomycetidae</taxon>
        <taxon>Agaricales</taxon>
        <taxon>Marasmiineae</taxon>
        <taxon>Omphalotaceae</taxon>
        <taxon>Lentinula</taxon>
    </lineage>
</organism>
<protein>
    <submittedName>
        <fullName evidence="2">Uncharacterized protein</fullName>
    </submittedName>
</protein>
<reference evidence="2" key="2">
    <citation type="journal article" date="2023" name="Proc. Natl. Acad. Sci. U.S.A.">
        <title>A global phylogenomic analysis of the shiitake genus Lentinula.</title>
        <authorList>
            <person name="Sierra-Patev S."/>
            <person name="Min B."/>
            <person name="Naranjo-Ortiz M."/>
            <person name="Looney B."/>
            <person name="Konkel Z."/>
            <person name="Slot J.C."/>
            <person name="Sakamoto Y."/>
            <person name="Steenwyk J.L."/>
            <person name="Rokas A."/>
            <person name="Carro J."/>
            <person name="Camarero S."/>
            <person name="Ferreira P."/>
            <person name="Molpeceres G."/>
            <person name="Ruiz-Duenas F.J."/>
            <person name="Serrano A."/>
            <person name="Henrissat B."/>
            <person name="Drula E."/>
            <person name="Hughes K.W."/>
            <person name="Mata J.L."/>
            <person name="Ishikawa N.K."/>
            <person name="Vargas-Isla R."/>
            <person name="Ushijima S."/>
            <person name="Smith C.A."/>
            <person name="Donoghue J."/>
            <person name="Ahrendt S."/>
            <person name="Andreopoulos W."/>
            <person name="He G."/>
            <person name="LaButti K."/>
            <person name="Lipzen A."/>
            <person name="Ng V."/>
            <person name="Riley R."/>
            <person name="Sandor L."/>
            <person name="Barry K."/>
            <person name="Martinez A.T."/>
            <person name="Xiao Y."/>
            <person name="Gibbons J.G."/>
            <person name="Terashima K."/>
            <person name="Grigoriev I.V."/>
            <person name="Hibbett D."/>
        </authorList>
    </citation>
    <scope>NUCLEOTIDE SEQUENCE</scope>
    <source>
        <strain evidence="2">ET3784</strain>
    </source>
</reference>
<keyword evidence="1" id="KW-0472">Membrane</keyword>
<dbReference type="AlphaFoldDB" id="A0AA38MYA4"/>
<dbReference type="EMBL" id="JANVFO010000052">
    <property type="protein sequence ID" value="KAJ3723573.1"/>
    <property type="molecule type" value="Genomic_DNA"/>
</dbReference>
<evidence type="ECO:0000313" key="2">
    <source>
        <dbReference type="EMBL" id="KAJ3723573.1"/>
    </source>
</evidence>
<sequence length="304" mass="35086">MPDIQSLLPLHHTSDQGLYPNPASTASLLRWHLSRIRLGCFFQSVKMMKVVKVVVNEEKKVKEKKKSHGSRVDDHSMVKRMSMLMLATVVYISPRRSLSTGVRLPNLNQTTHHPRITISSAQARWARYFRPLTRSVYWRSLTHLVLVNFPFALAAWVYLFVFTVVCVLSYQVLTIRLTVDLWLDWYGIVYRLTTRSYLTCSALVHFLVQRYRSFILLPFRCSNLTTVSFFLLTSYSYKQDSTALFIILFPLSLIDARVGSPLRVFPSLPNSSLVDELLACAFLLFPFVMDEAYIEYAAAVPPRY</sequence>
<evidence type="ECO:0000256" key="1">
    <source>
        <dbReference type="SAM" id="Phobius"/>
    </source>
</evidence>
<dbReference type="Proteomes" id="UP001176059">
    <property type="component" value="Unassembled WGS sequence"/>
</dbReference>
<keyword evidence="1" id="KW-0812">Transmembrane</keyword>
<evidence type="ECO:0000313" key="3">
    <source>
        <dbReference type="Proteomes" id="UP001176059"/>
    </source>
</evidence>
<gene>
    <name evidence="2" type="ORF">DFJ43DRAFT_646128</name>
</gene>